<keyword evidence="8" id="KW-0560">Oxidoreductase</keyword>
<dbReference type="Pfam" id="PF03180">
    <property type="entry name" value="Lipoprotein_9"/>
    <property type="match status" value="1"/>
</dbReference>
<dbReference type="PIRSF" id="PIRSF002854">
    <property type="entry name" value="MetQ"/>
    <property type="match status" value="1"/>
</dbReference>
<comment type="subcellular location">
    <subcellularLocation>
        <location evidence="1">Membrane</location>
        <topology evidence="1">Lipid-anchor</topology>
    </subcellularLocation>
</comment>
<evidence type="ECO:0000313" key="8">
    <source>
        <dbReference type="EMBL" id="RCK23275.1"/>
    </source>
</evidence>
<dbReference type="GO" id="GO:0051213">
    <property type="term" value="F:dioxygenase activity"/>
    <property type="evidence" value="ECO:0007669"/>
    <property type="project" value="UniProtKB-KW"/>
</dbReference>
<evidence type="ECO:0000313" key="9">
    <source>
        <dbReference type="Proteomes" id="UP000253061"/>
    </source>
</evidence>
<proteinExistence type="inferred from homology"/>
<organism evidence="8 9">
    <name type="scientific">Thalassospira profundimaris</name>
    <dbReference type="NCBI Taxonomy" id="502049"/>
    <lineage>
        <taxon>Bacteria</taxon>
        <taxon>Pseudomonadati</taxon>
        <taxon>Pseudomonadota</taxon>
        <taxon>Alphaproteobacteria</taxon>
        <taxon>Rhodospirillales</taxon>
        <taxon>Thalassospiraceae</taxon>
        <taxon>Thalassospira</taxon>
    </lineage>
</organism>
<feature type="chain" id="PRO_5016842614" description="Lipoprotein" evidence="7">
    <location>
        <begin position="24"/>
        <end position="266"/>
    </location>
</feature>
<dbReference type="Proteomes" id="UP000253061">
    <property type="component" value="Unassembled WGS sequence"/>
</dbReference>
<dbReference type="NCBIfam" id="TIGR00363">
    <property type="entry name" value="MetQ/NlpA family lipoprotein"/>
    <property type="match status" value="1"/>
</dbReference>
<gene>
    <name evidence="8" type="ORF">TH6_09680</name>
</gene>
<comment type="caution">
    <text evidence="8">The sequence shown here is derived from an EMBL/GenBank/DDBJ whole genome shotgun (WGS) entry which is preliminary data.</text>
</comment>
<evidence type="ECO:0000256" key="4">
    <source>
        <dbReference type="ARBA" id="ARBA00023139"/>
    </source>
</evidence>
<keyword evidence="8" id="KW-0223">Dioxygenase</keyword>
<evidence type="ECO:0000256" key="2">
    <source>
        <dbReference type="ARBA" id="ARBA00022729"/>
    </source>
</evidence>
<dbReference type="RefSeq" id="WP_062953780.1">
    <property type="nucleotide sequence ID" value="NZ_JPWB01000003.1"/>
</dbReference>
<name>A0A367VDI5_9PROT</name>
<dbReference type="PANTHER" id="PTHR30429:SF1">
    <property type="entry name" value="D-METHIONINE-BINDING LIPOPROTEIN METQ-RELATED"/>
    <property type="match status" value="1"/>
</dbReference>
<dbReference type="CDD" id="cd13598">
    <property type="entry name" value="PBP2_lipoprotein_IlpA_like"/>
    <property type="match status" value="1"/>
</dbReference>
<dbReference type="InterPro" id="IPR004872">
    <property type="entry name" value="Lipoprotein_NlpA"/>
</dbReference>
<dbReference type="EMBL" id="JPWB01000003">
    <property type="protein sequence ID" value="RCK23275.1"/>
    <property type="molecule type" value="Genomic_DNA"/>
</dbReference>
<evidence type="ECO:0000256" key="3">
    <source>
        <dbReference type="ARBA" id="ARBA00023136"/>
    </source>
</evidence>
<evidence type="ECO:0000256" key="5">
    <source>
        <dbReference type="ARBA" id="ARBA00023288"/>
    </source>
</evidence>
<evidence type="ECO:0000256" key="7">
    <source>
        <dbReference type="SAM" id="SignalP"/>
    </source>
</evidence>
<dbReference type="Gene3D" id="3.40.190.10">
    <property type="entry name" value="Periplasmic binding protein-like II"/>
    <property type="match status" value="2"/>
</dbReference>
<sequence length="266" mass="28787">MRFFLKLTAAAVLASALTGQALANDAVKIGVTPGAHEEVMEEVVKVAATKGLDIELVSFSDYVIPNQALDDGDLDANSFQHVPYLDNQIKDRGYELSVVGYNILTPMGIYSNKIKSLDELPEGAEVGIPNDPTNGGRALLVLQSHGLIKVDPAVGLVVSPLDIIENPKNISFIELDAAQLPRSLDDLDASAINTNYALEAGLNPIKDSIAIEGNDSPYANVIVTQTSRKDEPWVKTLVEAYHDDTVRKFIETKYEGSVLPVFKLPE</sequence>
<reference evidence="8 9" key="1">
    <citation type="submission" date="2014-07" db="EMBL/GenBank/DDBJ databases">
        <title>Draft genome sequence of Thalassospira profundimaris R8-17.</title>
        <authorList>
            <person name="Lai Q."/>
            <person name="Shao Z."/>
        </authorList>
    </citation>
    <scope>NUCLEOTIDE SEQUENCE [LARGE SCALE GENOMIC DNA]</scope>
    <source>
        <strain evidence="8 9">R8-17</strain>
    </source>
</reference>
<evidence type="ECO:0000256" key="6">
    <source>
        <dbReference type="PIRNR" id="PIRNR002854"/>
    </source>
</evidence>
<dbReference type="AlphaFoldDB" id="A0A367VDI5"/>
<evidence type="ECO:0000256" key="1">
    <source>
        <dbReference type="ARBA" id="ARBA00004635"/>
    </source>
</evidence>
<accession>A0A367VDI5</accession>
<protein>
    <recommendedName>
        <fullName evidence="6">Lipoprotein</fullName>
    </recommendedName>
</protein>
<keyword evidence="4" id="KW-0564">Palmitate</keyword>
<comment type="similarity">
    <text evidence="6">Belongs to the nlpA lipoprotein family.</text>
</comment>
<keyword evidence="5 6" id="KW-0449">Lipoprotein</keyword>
<dbReference type="SUPFAM" id="SSF53850">
    <property type="entry name" value="Periplasmic binding protein-like II"/>
    <property type="match status" value="1"/>
</dbReference>
<keyword evidence="2 7" id="KW-0732">Signal</keyword>
<keyword evidence="3" id="KW-0472">Membrane</keyword>
<dbReference type="PANTHER" id="PTHR30429">
    <property type="entry name" value="D-METHIONINE-BINDING LIPOPROTEIN METQ"/>
    <property type="match status" value="1"/>
</dbReference>
<dbReference type="GO" id="GO:0016020">
    <property type="term" value="C:membrane"/>
    <property type="evidence" value="ECO:0007669"/>
    <property type="project" value="UniProtKB-SubCell"/>
</dbReference>
<feature type="signal peptide" evidence="7">
    <location>
        <begin position="1"/>
        <end position="23"/>
    </location>
</feature>